<protein>
    <submittedName>
        <fullName evidence="7">Pancreatic triacylglycerol lipase-like isoform X1</fullName>
    </submittedName>
</protein>
<feature type="signal peptide" evidence="5">
    <location>
        <begin position="1"/>
        <end position="23"/>
    </location>
</feature>
<dbReference type="GO" id="GO:0016298">
    <property type="term" value="F:lipase activity"/>
    <property type="evidence" value="ECO:0007669"/>
    <property type="project" value="InterPro"/>
</dbReference>
<evidence type="ECO:0000259" key="6">
    <source>
        <dbReference type="Pfam" id="PF00151"/>
    </source>
</evidence>
<evidence type="ECO:0000256" key="5">
    <source>
        <dbReference type="SAM" id="SignalP"/>
    </source>
</evidence>
<dbReference type="PRINTS" id="PR00821">
    <property type="entry name" value="TAGLIPASE"/>
</dbReference>
<dbReference type="PANTHER" id="PTHR11610">
    <property type="entry name" value="LIPASE"/>
    <property type="match status" value="1"/>
</dbReference>
<organism evidence="7">
    <name type="scientific">Papilio xuthus</name>
    <name type="common">Asian swallowtail butterfly</name>
    <dbReference type="NCBI Taxonomy" id="66420"/>
    <lineage>
        <taxon>Eukaryota</taxon>
        <taxon>Metazoa</taxon>
        <taxon>Ecdysozoa</taxon>
        <taxon>Arthropoda</taxon>
        <taxon>Hexapoda</taxon>
        <taxon>Insecta</taxon>
        <taxon>Pterygota</taxon>
        <taxon>Neoptera</taxon>
        <taxon>Endopterygota</taxon>
        <taxon>Lepidoptera</taxon>
        <taxon>Glossata</taxon>
        <taxon>Ditrysia</taxon>
        <taxon>Papilionoidea</taxon>
        <taxon>Papilionidae</taxon>
        <taxon>Papilioninae</taxon>
        <taxon>Papilio</taxon>
    </lineage>
</organism>
<dbReference type="RefSeq" id="XP_013173661.1">
    <property type="nucleotide sequence ID" value="XM_013318207.1"/>
</dbReference>
<dbReference type="AlphaFoldDB" id="A0AAJ6ZJC1"/>
<dbReference type="SUPFAM" id="SSF53474">
    <property type="entry name" value="alpha/beta-Hydrolases"/>
    <property type="match status" value="1"/>
</dbReference>
<dbReference type="Pfam" id="PF00151">
    <property type="entry name" value="Lipase"/>
    <property type="match status" value="1"/>
</dbReference>
<dbReference type="KEGG" id="pxu:106122276"/>
<dbReference type="InterPro" id="IPR013818">
    <property type="entry name" value="Lipase"/>
</dbReference>
<evidence type="ECO:0000313" key="7">
    <source>
        <dbReference type="RefSeq" id="XP_013173661.1"/>
    </source>
</evidence>
<keyword evidence="3" id="KW-0964">Secreted</keyword>
<dbReference type="InterPro" id="IPR029058">
    <property type="entry name" value="AB_hydrolase_fold"/>
</dbReference>
<feature type="domain" description="Lipase" evidence="6">
    <location>
        <begin position="53"/>
        <end position="333"/>
    </location>
</feature>
<gene>
    <name evidence="7" type="primary">LOC106122276</name>
</gene>
<feature type="chain" id="PRO_5042606273" evidence="5">
    <location>
        <begin position="24"/>
        <end position="341"/>
    </location>
</feature>
<name>A0AAJ6ZJC1_PAPXU</name>
<sequence>MRYKFEIILLVINVIIVTSPCMAQRNASLPLSPVSFRNILRAMAPVPRGRVANSKDVRILYYGKDINKPVVYHYANIKQLLADPEFDLSKPTSLYIHGYVEQATDDSILTVVRAYQKRGGHNLLLLDWSNLGFGNYINVILDLKLLGEETAKAMAKLLKGGLSIDGLHLIGHSLGAHLGGFTCRYLKNLGYKVPRLTALDAAYPGFYPALFLKPLSEQDARFVDVIHTDGGGFGAPLAIGHADFWPNEGRAKQPGCLPLTVPLTVEDFCSHWRSWRFWAESVEGGEFAARRCSGYDAFLRGHCRTEPIVYMGYNATSLLRGNYYLRTAAESPFALGERGAD</sequence>
<dbReference type="GO" id="GO:0017171">
    <property type="term" value="F:serine hydrolase activity"/>
    <property type="evidence" value="ECO:0007669"/>
    <property type="project" value="TreeGrafter"/>
</dbReference>
<evidence type="ECO:0000256" key="1">
    <source>
        <dbReference type="ARBA" id="ARBA00004613"/>
    </source>
</evidence>
<dbReference type="Proteomes" id="UP000694872">
    <property type="component" value="Unplaced"/>
</dbReference>
<accession>A0AAJ6ZJC1</accession>
<proteinExistence type="inferred from homology"/>
<dbReference type="GO" id="GO:0016042">
    <property type="term" value="P:lipid catabolic process"/>
    <property type="evidence" value="ECO:0007669"/>
    <property type="project" value="TreeGrafter"/>
</dbReference>
<reference evidence="7" key="1">
    <citation type="submission" date="2025-08" db="UniProtKB">
        <authorList>
            <consortium name="RefSeq"/>
        </authorList>
    </citation>
    <scope>IDENTIFICATION</scope>
</reference>
<dbReference type="InterPro" id="IPR000734">
    <property type="entry name" value="TAG_lipase"/>
</dbReference>
<evidence type="ECO:0000256" key="4">
    <source>
        <dbReference type="RuleBase" id="RU004262"/>
    </source>
</evidence>
<dbReference type="GO" id="GO:0005615">
    <property type="term" value="C:extracellular space"/>
    <property type="evidence" value="ECO:0007669"/>
    <property type="project" value="TreeGrafter"/>
</dbReference>
<evidence type="ECO:0000256" key="2">
    <source>
        <dbReference type="ARBA" id="ARBA00010701"/>
    </source>
</evidence>
<dbReference type="PANTHER" id="PTHR11610:SF37">
    <property type="entry name" value="GH01208P"/>
    <property type="match status" value="1"/>
</dbReference>
<dbReference type="GeneID" id="106122276"/>
<evidence type="ECO:0000256" key="3">
    <source>
        <dbReference type="ARBA" id="ARBA00022525"/>
    </source>
</evidence>
<dbReference type="Gene3D" id="3.40.50.1820">
    <property type="entry name" value="alpha/beta hydrolase"/>
    <property type="match status" value="1"/>
</dbReference>
<comment type="subcellular location">
    <subcellularLocation>
        <location evidence="1">Secreted</location>
    </subcellularLocation>
</comment>
<comment type="similarity">
    <text evidence="2 4">Belongs to the AB hydrolase superfamily. Lipase family.</text>
</comment>
<keyword evidence="5" id="KW-0732">Signal</keyword>